<dbReference type="AlphaFoldDB" id="A0A2H0WMM9"/>
<dbReference type="PANTHER" id="PTHR10353:SF209">
    <property type="entry name" value="GALACTOLIPID GALACTOSYLTRANSFERASE SFR2, CHLOROPLASTIC"/>
    <property type="match status" value="1"/>
</dbReference>
<gene>
    <name evidence="6" type="ORF">COT67_03070</name>
</gene>
<evidence type="ECO:0000256" key="4">
    <source>
        <dbReference type="PROSITE-ProRule" id="PRU10055"/>
    </source>
</evidence>
<comment type="similarity">
    <text evidence="1 5">Belongs to the glycosyl hydrolase 1 family.</text>
</comment>
<evidence type="ECO:0000256" key="1">
    <source>
        <dbReference type="ARBA" id="ARBA00010838"/>
    </source>
</evidence>
<evidence type="ECO:0000313" key="6">
    <source>
        <dbReference type="EMBL" id="PIS13208.1"/>
    </source>
</evidence>
<evidence type="ECO:0000313" key="7">
    <source>
        <dbReference type="Proteomes" id="UP000230353"/>
    </source>
</evidence>
<evidence type="ECO:0000256" key="5">
    <source>
        <dbReference type="RuleBase" id="RU003690"/>
    </source>
</evidence>
<dbReference type="SUPFAM" id="SSF51445">
    <property type="entry name" value="(Trans)glycosidases"/>
    <property type="match status" value="1"/>
</dbReference>
<dbReference type="PRINTS" id="PR00131">
    <property type="entry name" value="GLHYDRLASE1"/>
</dbReference>
<reference evidence="7" key="1">
    <citation type="submission" date="2017-09" db="EMBL/GenBank/DDBJ databases">
        <title>Depth-based differentiation of microbial function through sediment-hosted aquifers and enrichment of novel symbionts in the deep terrestrial subsurface.</title>
        <authorList>
            <person name="Probst A.J."/>
            <person name="Ladd B."/>
            <person name="Jarett J.K."/>
            <person name="Geller-Mcgrath D.E."/>
            <person name="Sieber C.M.K."/>
            <person name="Emerson J.B."/>
            <person name="Anantharaman K."/>
            <person name="Thomas B.C."/>
            <person name="Malmstrom R."/>
            <person name="Stieglmeier M."/>
            <person name="Klingl A."/>
            <person name="Woyke T."/>
            <person name="Ryan C.M."/>
            <person name="Banfield J.F."/>
        </authorList>
    </citation>
    <scope>NUCLEOTIDE SEQUENCE [LARGE SCALE GENOMIC DNA]</scope>
</reference>
<protein>
    <submittedName>
        <fullName evidence="6">Glycoside hydrolase family 1 protein</fullName>
    </submittedName>
</protein>
<proteinExistence type="inferred from homology"/>
<organism evidence="6 7">
    <name type="scientific">Candidatus Tagabacteria bacterium CG09_land_8_20_14_0_10_41_14</name>
    <dbReference type="NCBI Taxonomy" id="1975021"/>
    <lineage>
        <taxon>Bacteria</taxon>
        <taxon>Candidatus Tagaibacteriota</taxon>
    </lineage>
</organism>
<keyword evidence="2 6" id="KW-0378">Hydrolase</keyword>
<feature type="active site" description="Nucleophile" evidence="4">
    <location>
        <position position="321"/>
    </location>
</feature>
<dbReference type="Pfam" id="PF00232">
    <property type="entry name" value="Glyco_hydro_1"/>
    <property type="match status" value="2"/>
</dbReference>
<dbReference type="Gene3D" id="3.20.20.80">
    <property type="entry name" value="Glycosidases"/>
    <property type="match status" value="2"/>
</dbReference>
<dbReference type="PANTHER" id="PTHR10353">
    <property type="entry name" value="GLYCOSYL HYDROLASE"/>
    <property type="match status" value="1"/>
</dbReference>
<dbReference type="Proteomes" id="UP000230353">
    <property type="component" value="Unassembled WGS sequence"/>
</dbReference>
<dbReference type="InterPro" id="IPR018120">
    <property type="entry name" value="Glyco_hydro_1_AS"/>
</dbReference>
<name>A0A2H0WMM9_9BACT</name>
<dbReference type="InterPro" id="IPR001360">
    <property type="entry name" value="Glyco_hydro_1"/>
</dbReference>
<accession>A0A2H0WMM9</accession>
<comment type="caution">
    <text evidence="6">The sequence shown here is derived from an EMBL/GenBank/DDBJ whole genome shotgun (WGS) entry which is preliminary data.</text>
</comment>
<dbReference type="PROSITE" id="PS00572">
    <property type="entry name" value="GLYCOSYL_HYDROL_F1_1"/>
    <property type="match status" value="1"/>
</dbReference>
<sequence>MEYRFPKDFLWGAATSSYQVEGNNYNDWVEWEHVNSARLAAEAAKRHANAHMRIPEYILNNYPNPLQPENYISGRVCDHYNRFKEDFDIAKQIGHNAHRFSIEWSRVEPEEGKFDEKEIEHYQQVIAALCERGLEPFVTLWHWTVPIWFRDKGGWLNKDAPKYFERYVTIISRSLNYRHIKFWITINEPNVFASNSFLKGVWPPRYKNIFKYFKVLKNLAKAHKKSYEIIKKENPTAQVGISKNNIYFENIPFADYFWNKYFLNKIKSQQDFIGLNYYFHSRLFGNRNEDVTDMGWEIYPEGIYYVLRGLKKYNLPIYVTENGLADIKDEKRGKFIKDHLKWIHKVISESVDVRGYLYWSLLDNFEWDKGFWPRFGLVEIDYETLERKIRPSAYEYAKICKSNILEI</sequence>
<evidence type="ECO:0000256" key="2">
    <source>
        <dbReference type="ARBA" id="ARBA00022801"/>
    </source>
</evidence>
<evidence type="ECO:0000256" key="3">
    <source>
        <dbReference type="ARBA" id="ARBA00023295"/>
    </source>
</evidence>
<dbReference type="GO" id="GO:0005975">
    <property type="term" value="P:carbohydrate metabolic process"/>
    <property type="evidence" value="ECO:0007669"/>
    <property type="project" value="InterPro"/>
</dbReference>
<dbReference type="EMBL" id="PEZL01000045">
    <property type="protein sequence ID" value="PIS13208.1"/>
    <property type="molecule type" value="Genomic_DNA"/>
</dbReference>
<keyword evidence="3" id="KW-0326">Glycosidase</keyword>
<dbReference type="GO" id="GO:0008422">
    <property type="term" value="F:beta-glucosidase activity"/>
    <property type="evidence" value="ECO:0007669"/>
    <property type="project" value="TreeGrafter"/>
</dbReference>
<dbReference type="InterPro" id="IPR017853">
    <property type="entry name" value="GH"/>
</dbReference>